<proteinExistence type="predicted"/>
<name>A0A6S7KRQ2_PARCT</name>
<keyword evidence="2" id="KW-1185">Reference proteome</keyword>
<dbReference type="AlphaFoldDB" id="A0A6S7KRQ2"/>
<comment type="caution">
    <text evidence="1">The sequence shown here is derived from an EMBL/GenBank/DDBJ whole genome shotgun (WGS) entry which is preliminary data.</text>
</comment>
<protein>
    <submittedName>
        <fullName evidence="1">Uncharacterized protein</fullName>
    </submittedName>
</protein>
<dbReference type="OrthoDB" id="5955466at2759"/>
<organism evidence="1 2">
    <name type="scientific">Paramuricea clavata</name>
    <name type="common">Red gorgonian</name>
    <name type="synonym">Violescent sea-whip</name>
    <dbReference type="NCBI Taxonomy" id="317549"/>
    <lineage>
        <taxon>Eukaryota</taxon>
        <taxon>Metazoa</taxon>
        <taxon>Cnidaria</taxon>
        <taxon>Anthozoa</taxon>
        <taxon>Octocorallia</taxon>
        <taxon>Malacalcyonacea</taxon>
        <taxon>Plexauridae</taxon>
        <taxon>Paramuricea</taxon>
    </lineage>
</organism>
<accession>A0A6S7KRQ2</accession>
<evidence type="ECO:0000313" key="1">
    <source>
        <dbReference type="EMBL" id="CAB4023088.1"/>
    </source>
</evidence>
<sequence>MAMSNGIRVGSITIGCSLLVLTFLSMICGIVAMSKMSNPIAVSIGLWGVYFAIPGVFSVLAGYKKQSSLLAVALGTHVLGIILAIVGMSAGAAFWATLDSNCIDGDNSYDFDPSYGTTSDGYCYCLYGGESWGYAVSCSELKTVREATGAVTIFFALFAIVTFVGSIYGCIGTCCARREPATIVVTTGQQPNTIMITAQAHSASNQQPPPNTVVMTTQAYPAYSQVSQEPPPYDPLAGQGQMVVDSKAC</sequence>
<reference evidence="1" key="1">
    <citation type="submission" date="2020-04" db="EMBL/GenBank/DDBJ databases">
        <authorList>
            <person name="Alioto T."/>
            <person name="Alioto T."/>
            <person name="Gomez Garrido J."/>
        </authorList>
    </citation>
    <scope>NUCLEOTIDE SEQUENCE</scope>
    <source>
        <strain evidence="1">A484AB</strain>
    </source>
</reference>
<dbReference type="EMBL" id="CACRXK020012309">
    <property type="protein sequence ID" value="CAB4023088.1"/>
    <property type="molecule type" value="Genomic_DNA"/>
</dbReference>
<gene>
    <name evidence="1" type="ORF">PACLA_8A006606</name>
</gene>
<dbReference type="Proteomes" id="UP001152795">
    <property type="component" value="Unassembled WGS sequence"/>
</dbReference>
<evidence type="ECO:0000313" key="2">
    <source>
        <dbReference type="Proteomes" id="UP001152795"/>
    </source>
</evidence>